<keyword evidence="8" id="KW-1185">Reference proteome</keyword>
<feature type="domain" description="TCP" evidence="6">
    <location>
        <begin position="24"/>
        <end position="82"/>
    </location>
</feature>
<reference evidence="8" key="1">
    <citation type="journal article" date="2019" name="Curr. Biol.">
        <title>Genome Sequence of Striga asiatica Provides Insight into the Evolution of Plant Parasitism.</title>
        <authorList>
            <person name="Yoshida S."/>
            <person name="Kim S."/>
            <person name="Wafula E.K."/>
            <person name="Tanskanen J."/>
            <person name="Kim Y.M."/>
            <person name="Honaas L."/>
            <person name="Yang Z."/>
            <person name="Spallek T."/>
            <person name="Conn C.E."/>
            <person name="Ichihashi Y."/>
            <person name="Cheong K."/>
            <person name="Cui S."/>
            <person name="Der J.P."/>
            <person name="Gundlach H."/>
            <person name="Jiao Y."/>
            <person name="Hori C."/>
            <person name="Ishida J.K."/>
            <person name="Kasahara H."/>
            <person name="Kiba T."/>
            <person name="Kim M.S."/>
            <person name="Koo N."/>
            <person name="Laohavisit A."/>
            <person name="Lee Y.H."/>
            <person name="Lumba S."/>
            <person name="McCourt P."/>
            <person name="Mortimer J.C."/>
            <person name="Mutuku J.M."/>
            <person name="Nomura T."/>
            <person name="Sasaki-Sekimoto Y."/>
            <person name="Seto Y."/>
            <person name="Wang Y."/>
            <person name="Wakatake T."/>
            <person name="Sakakibara H."/>
            <person name="Demura T."/>
            <person name="Yamaguchi S."/>
            <person name="Yoneyama K."/>
            <person name="Manabe R.I."/>
            <person name="Nelson D.C."/>
            <person name="Schulman A.H."/>
            <person name="Timko M.P."/>
            <person name="dePamphilis C.W."/>
            <person name="Choi D."/>
            <person name="Shirasu K."/>
        </authorList>
    </citation>
    <scope>NUCLEOTIDE SEQUENCE [LARGE SCALE GENOMIC DNA]</scope>
    <source>
        <strain evidence="8">cv. UVA1</strain>
    </source>
</reference>
<keyword evidence="5" id="KW-0539">Nucleus</keyword>
<dbReference type="PANTHER" id="PTHR31072:SF147">
    <property type="entry name" value="TRANSCRIPTION FACTOR TCP13"/>
    <property type="match status" value="1"/>
</dbReference>
<dbReference type="AlphaFoldDB" id="A0A5A7PCK8"/>
<evidence type="ECO:0000259" key="6">
    <source>
        <dbReference type="PROSITE" id="PS51369"/>
    </source>
</evidence>
<proteinExistence type="predicted"/>
<keyword evidence="2" id="KW-0805">Transcription regulation</keyword>
<gene>
    <name evidence="7" type="ORF">STAS_06634</name>
</gene>
<dbReference type="EMBL" id="BKCP01004383">
    <property type="protein sequence ID" value="GER30675.1"/>
    <property type="molecule type" value="Genomic_DNA"/>
</dbReference>
<dbReference type="GO" id="GO:0043565">
    <property type="term" value="F:sequence-specific DNA binding"/>
    <property type="evidence" value="ECO:0007669"/>
    <property type="project" value="TreeGrafter"/>
</dbReference>
<dbReference type="GO" id="GO:0005634">
    <property type="term" value="C:nucleus"/>
    <property type="evidence" value="ECO:0007669"/>
    <property type="project" value="UniProtKB-SubCell"/>
</dbReference>
<dbReference type="PROSITE" id="PS51369">
    <property type="entry name" value="TCP"/>
    <property type="match status" value="1"/>
</dbReference>
<dbReference type="Proteomes" id="UP000325081">
    <property type="component" value="Unassembled WGS sequence"/>
</dbReference>
<evidence type="ECO:0000256" key="4">
    <source>
        <dbReference type="ARBA" id="ARBA00023163"/>
    </source>
</evidence>
<dbReference type="Pfam" id="PF03634">
    <property type="entry name" value="TCP"/>
    <property type="match status" value="1"/>
</dbReference>
<comment type="subcellular location">
    <subcellularLocation>
        <location evidence="1">Nucleus</location>
    </subcellularLocation>
</comment>
<dbReference type="PANTHER" id="PTHR31072">
    <property type="entry name" value="TRANSCRIPTION FACTOR TCP4-RELATED"/>
    <property type="match status" value="1"/>
</dbReference>
<evidence type="ECO:0000313" key="8">
    <source>
        <dbReference type="Proteomes" id="UP000325081"/>
    </source>
</evidence>
<keyword evidence="3" id="KW-0238">DNA-binding</keyword>
<keyword evidence="4" id="KW-0804">Transcription</keyword>
<evidence type="ECO:0000256" key="1">
    <source>
        <dbReference type="ARBA" id="ARBA00004123"/>
    </source>
</evidence>
<accession>A0A5A7PCK8</accession>
<dbReference type="InterPro" id="IPR017887">
    <property type="entry name" value="TF_TCP_subgr"/>
</dbReference>
<evidence type="ECO:0000256" key="3">
    <source>
        <dbReference type="ARBA" id="ARBA00023125"/>
    </source>
</evidence>
<dbReference type="OrthoDB" id="1889307at2759"/>
<evidence type="ECO:0000256" key="2">
    <source>
        <dbReference type="ARBA" id="ARBA00023015"/>
    </source>
</evidence>
<protein>
    <submittedName>
        <fullName evidence="7">Transcription factor</fullName>
    </submittedName>
</protein>
<evidence type="ECO:0000313" key="7">
    <source>
        <dbReference type="EMBL" id="GER30675.1"/>
    </source>
</evidence>
<sequence>MIHKEEAKSSTNKQEGRVWRAIGGKDRHSKVCTVRGLRDRRVRLSVPTAIQLYDLQDRLGLSQASKAVDWLLNAAKHEIDELPPLQFPQGGFVTKHEHEHSVWVETNATKQETRFGLLKNRDDQLLNSFLVRESFPNYSPPAGRLSWEMTANHRVNDVRDFGFVKPNETGNLCDHHPPGTGMITTQPYFPQMEMSINPVMAFQLGMSTTANLLPVDNSEVSQENKHILRS</sequence>
<evidence type="ECO:0000256" key="5">
    <source>
        <dbReference type="ARBA" id="ARBA00023242"/>
    </source>
</evidence>
<name>A0A5A7PCK8_STRAF</name>
<dbReference type="InterPro" id="IPR005333">
    <property type="entry name" value="Transcription_factor_TCP"/>
</dbReference>
<dbReference type="GO" id="GO:0003700">
    <property type="term" value="F:DNA-binding transcription factor activity"/>
    <property type="evidence" value="ECO:0007669"/>
    <property type="project" value="InterPro"/>
</dbReference>
<organism evidence="7 8">
    <name type="scientific">Striga asiatica</name>
    <name type="common">Asiatic witchweed</name>
    <name type="synonym">Buchnera asiatica</name>
    <dbReference type="NCBI Taxonomy" id="4170"/>
    <lineage>
        <taxon>Eukaryota</taxon>
        <taxon>Viridiplantae</taxon>
        <taxon>Streptophyta</taxon>
        <taxon>Embryophyta</taxon>
        <taxon>Tracheophyta</taxon>
        <taxon>Spermatophyta</taxon>
        <taxon>Magnoliopsida</taxon>
        <taxon>eudicotyledons</taxon>
        <taxon>Gunneridae</taxon>
        <taxon>Pentapetalae</taxon>
        <taxon>asterids</taxon>
        <taxon>lamiids</taxon>
        <taxon>Lamiales</taxon>
        <taxon>Orobanchaceae</taxon>
        <taxon>Buchnereae</taxon>
        <taxon>Striga</taxon>
    </lineage>
</organism>
<comment type="caution">
    <text evidence="7">The sequence shown here is derived from an EMBL/GenBank/DDBJ whole genome shotgun (WGS) entry which is preliminary data.</text>
</comment>